<keyword evidence="6" id="KW-1185">Reference proteome</keyword>
<keyword evidence="3" id="KW-1133">Transmembrane helix</keyword>
<dbReference type="HOGENOM" id="CLU_010365_8_1_1"/>
<proteinExistence type="predicted"/>
<dbReference type="Gene3D" id="3.40.50.80">
    <property type="entry name" value="Nucleotide-binding domain of ferredoxin-NADP reductase (FNR) module"/>
    <property type="match status" value="1"/>
</dbReference>
<sequence length="476" mass="54085">MDSIQIYAAAIGGILLLLLAQSMIRQLGYRIMFLSRLARFFAHITQRPWFFFLKHFVYSFILKRKTFIGPISRSEFIAQLIYWGGTATCNMFKVTTTSAAGTRAGQLAVVNLALLFFGRRFELLSDLLGIQSATYRRIHQTVGLMTCLQGSVHALLNIRRAISTSYELGSPKAEVDNTAGSSWYGSDFLHSSNESMLCVYYKTPFYLEHLCVGDALASLTGEKYFIVALRNVSASRIGCRAEILRSRDKSAAQIMILLNRPFKVRAGMSLHIWIPGLGIRSFFGSHSFPIAWWENDMQGRAKVISLLVKPKSGFTKRLLYSKPHQLRTFIEGPYGVPIDFLGYDRILMVATGIGIAAQLSYLKELVGMKDEKRSTRTLYVVWQVDDESNLDWVHQWMDQLLLMDRGVYMLKFGIYVPPSDNEAPTAWNSEHNRIWKIPGTINPEKIVGNWWSDNGKALITVLILQQFLQIKKFVTE</sequence>
<dbReference type="PANTHER" id="PTHR32361">
    <property type="entry name" value="FERRIC/CUPRIC REDUCTASE TRANSMEMBRANE COMPONENT"/>
    <property type="match status" value="1"/>
</dbReference>
<dbReference type="VEuPathDB" id="FungiDB:TSTA_084350"/>
<feature type="transmembrane region" description="Helical" evidence="3">
    <location>
        <begin position="6"/>
        <end position="24"/>
    </location>
</feature>
<keyword evidence="3" id="KW-0812">Transmembrane</keyword>
<evidence type="ECO:0000256" key="1">
    <source>
        <dbReference type="ARBA" id="ARBA00022448"/>
    </source>
</evidence>
<keyword evidence="2" id="KW-0560">Oxidoreductase</keyword>
<dbReference type="Pfam" id="PF08030">
    <property type="entry name" value="NAD_binding_6"/>
    <property type="match status" value="1"/>
</dbReference>
<dbReference type="PANTHER" id="PTHR32361:SF26">
    <property type="entry name" value="FAD-BINDING 8 DOMAIN-CONTAINING PROTEIN-RELATED"/>
    <property type="match status" value="1"/>
</dbReference>
<dbReference type="PhylomeDB" id="B8M0A7"/>
<accession>B8M0A7</accession>
<dbReference type="GO" id="GO:0005886">
    <property type="term" value="C:plasma membrane"/>
    <property type="evidence" value="ECO:0007669"/>
    <property type="project" value="TreeGrafter"/>
</dbReference>
<evidence type="ECO:0000256" key="3">
    <source>
        <dbReference type="SAM" id="Phobius"/>
    </source>
</evidence>
<dbReference type="Proteomes" id="UP000001745">
    <property type="component" value="Unassembled WGS sequence"/>
</dbReference>
<evidence type="ECO:0000256" key="2">
    <source>
        <dbReference type="ARBA" id="ARBA00023002"/>
    </source>
</evidence>
<keyword evidence="3" id="KW-0472">Membrane</keyword>
<dbReference type="InterPro" id="IPR013121">
    <property type="entry name" value="Fe_red_NAD-bd_6"/>
</dbReference>
<evidence type="ECO:0000313" key="6">
    <source>
        <dbReference type="Proteomes" id="UP000001745"/>
    </source>
</evidence>
<dbReference type="GO" id="GO:0015677">
    <property type="term" value="P:copper ion import"/>
    <property type="evidence" value="ECO:0007669"/>
    <property type="project" value="TreeGrafter"/>
</dbReference>
<dbReference type="GeneID" id="8101528"/>
<dbReference type="AlphaFoldDB" id="B8M0A7"/>
<dbReference type="OMA" id="ANCSARW"/>
<evidence type="ECO:0000313" key="5">
    <source>
        <dbReference type="EMBL" id="EED21204.1"/>
    </source>
</evidence>
<reference evidence="6" key="1">
    <citation type="journal article" date="2015" name="Genome Announc.">
        <title>Genome sequence of the AIDS-associated pathogen Penicillium marneffei (ATCC18224) and its near taxonomic relative Talaromyces stipitatus (ATCC10500).</title>
        <authorList>
            <person name="Nierman W.C."/>
            <person name="Fedorova-Abrams N.D."/>
            <person name="Andrianopoulos A."/>
        </authorList>
    </citation>
    <scope>NUCLEOTIDE SEQUENCE [LARGE SCALE GENOMIC DNA]</scope>
    <source>
        <strain evidence="6">ATCC 10500 / CBS 375.48 / QM 6759 / NRRL 1006</strain>
    </source>
</reference>
<dbReference type="OrthoDB" id="4226077at2759"/>
<dbReference type="InterPro" id="IPR051410">
    <property type="entry name" value="Ferric/Cupric_Reductase"/>
</dbReference>
<feature type="domain" description="Ferric reductase NAD binding" evidence="4">
    <location>
        <begin position="343"/>
        <end position="416"/>
    </location>
</feature>
<dbReference type="eggNOG" id="KOG0039">
    <property type="taxonomic scope" value="Eukaryota"/>
</dbReference>
<protein>
    <recommendedName>
        <fullName evidence="4">Ferric reductase NAD binding domain-containing protein</fullName>
    </recommendedName>
</protein>
<dbReference type="EMBL" id="EQ962653">
    <property type="protein sequence ID" value="EED21204.1"/>
    <property type="molecule type" value="Genomic_DNA"/>
</dbReference>
<dbReference type="GO" id="GO:0006879">
    <property type="term" value="P:intracellular iron ion homeostasis"/>
    <property type="evidence" value="ECO:0007669"/>
    <property type="project" value="TreeGrafter"/>
</dbReference>
<dbReference type="GO" id="GO:0006826">
    <property type="term" value="P:iron ion transport"/>
    <property type="evidence" value="ECO:0007669"/>
    <property type="project" value="TreeGrafter"/>
</dbReference>
<dbReference type="InParanoid" id="B8M0A7"/>
<keyword evidence="1" id="KW-0813">Transport</keyword>
<organism evidence="5 6">
    <name type="scientific">Talaromyces stipitatus (strain ATCC 10500 / CBS 375.48 / QM 6759 / NRRL 1006)</name>
    <name type="common">Penicillium stipitatum</name>
    <dbReference type="NCBI Taxonomy" id="441959"/>
    <lineage>
        <taxon>Eukaryota</taxon>
        <taxon>Fungi</taxon>
        <taxon>Dikarya</taxon>
        <taxon>Ascomycota</taxon>
        <taxon>Pezizomycotina</taxon>
        <taxon>Eurotiomycetes</taxon>
        <taxon>Eurotiomycetidae</taxon>
        <taxon>Eurotiales</taxon>
        <taxon>Trichocomaceae</taxon>
        <taxon>Talaromyces</taxon>
        <taxon>Talaromyces sect. Talaromyces</taxon>
    </lineage>
</organism>
<dbReference type="CDD" id="cd06186">
    <property type="entry name" value="NOX_Duox_like_FAD_NADP"/>
    <property type="match status" value="1"/>
</dbReference>
<dbReference type="InterPro" id="IPR039261">
    <property type="entry name" value="FNR_nucleotide-bd"/>
</dbReference>
<dbReference type="RefSeq" id="XP_002478167.1">
    <property type="nucleotide sequence ID" value="XM_002478122.1"/>
</dbReference>
<dbReference type="STRING" id="441959.B8M0A7"/>
<evidence type="ECO:0000259" key="4">
    <source>
        <dbReference type="Pfam" id="PF08030"/>
    </source>
</evidence>
<dbReference type="GO" id="GO:0000293">
    <property type="term" value="F:ferric-chelate reductase activity"/>
    <property type="evidence" value="ECO:0007669"/>
    <property type="project" value="TreeGrafter"/>
</dbReference>
<gene>
    <name evidence="5" type="ORF">TSTA_084350</name>
</gene>
<name>B8M0A7_TALSN</name>
<dbReference type="SUPFAM" id="SSF52343">
    <property type="entry name" value="Ferredoxin reductase-like, C-terminal NADP-linked domain"/>
    <property type="match status" value="1"/>
</dbReference>